<comment type="caution">
    <text evidence="3">The sequence shown here is derived from an EMBL/GenBank/DDBJ whole genome shotgun (WGS) entry which is preliminary data.</text>
</comment>
<dbReference type="InterPro" id="IPR036138">
    <property type="entry name" value="PBP_dimer_sf"/>
</dbReference>
<dbReference type="EC" id="2.4.1.129" evidence="3"/>
<dbReference type="InterPro" id="IPR001460">
    <property type="entry name" value="PCN-bd_Tpept"/>
</dbReference>
<dbReference type="RefSeq" id="WP_179604129.1">
    <property type="nucleotide sequence ID" value="NZ_BAABEH010000001.1"/>
</dbReference>
<evidence type="ECO:0000313" key="4">
    <source>
        <dbReference type="Proteomes" id="UP000578352"/>
    </source>
</evidence>
<sequence>MNREIKRVSTIVLVMFLALLVSTSILQVVQADNLAADARNTRARNDSYSAQRGAILVAGQPIAQSVPSSDVYKWQRQYSNGPLYSAVTGFYPVNGEATGLEGALDDKLSGTSNSQFFERINSILTGKNPQGATVETTIDPKAQQAAWNALGNYQGAVVLLEPKTGKILAMVSKPTYDPNVLASHDTAAVNAAYQQLLDASGSPLTNRTIGGNLNPPGSTFKPVMSASAFGTGQYTKDSQLPNPAELTLPNSPTVVRNDSLTTCGPGATVSIATAQILSCNIPFAELGMQLKPEVIKDQADKFGFNQSLSIPIPVEKSVYPLYTDPAERALGSFGQKDDRATPLQMAMVSAAVANGGKLMTPNLVDSIRSSDLQPIETFQPQQFSQPMTQQNADTIKQMMVDGVDHGVASNARIDGVQVGGKTGTAQNGATDPYTLWFTGFAPANDPQFAVAVVVENGGGLGQSGTGNQVAAPIARKVLEAVLNK</sequence>
<dbReference type="Pfam" id="PF00905">
    <property type="entry name" value="Transpeptidase"/>
    <property type="match status" value="1"/>
</dbReference>
<dbReference type="GO" id="GO:0008658">
    <property type="term" value="F:penicillin binding"/>
    <property type="evidence" value="ECO:0007669"/>
    <property type="project" value="InterPro"/>
</dbReference>
<dbReference type="GO" id="GO:0016757">
    <property type="term" value="F:glycosyltransferase activity"/>
    <property type="evidence" value="ECO:0007669"/>
    <property type="project" value="UniProtKB-KW"/>
</dbReference>
<dbReference type="InterPro" id="IPR050515">
    <property type="entry name" value="Beta-lactam/transpept"/>
</dbReference>
<dbReference type="EMBL" id="JACCFL010000001">
    <property type="protein sequence ID" value="NYJ22026.1"/>
    <property type="molecule type" value="Genomic_DNA"/>
</dbReference>
<dbReference type="GO" id="GO:0005886">
    <property type="term" value="C:plasma membrane"/>
    <property type="evidence" value="ECO:0007669"/>
    <property type="project" value="TreeGrafter"/>
</dbReference>
<dbReference type="Gene3D" id="3.90.1310.10">
    <property type="entry name" value="Penicillin-binding protein 2a (Domain 2)"/>
    <property type="match status" value="1"/>
</dbReference>
<dbReference type="Pfam" id="PF21922">
    <property type="entry name" value="PBP_dimer_2"/>
    <property type="match status" value="1"/>
</dbReference>
<dbReference type="InterPro" id="IPR054120">
    <property type="entry name" value="PBPA_dimer"/>
</dbReference>
<dbReference type="PANTHER" id="PTHR30627">
    <property type="entry name" value="PEPTIDOGLYCAN D,D-TRANSPEPTIDASE"/>
    <property type="match status" value="1"/>
</dbReference>
<dbReference type="SUPFAM" id="SSF56519">
    <property type="entry name" value="Penicillin binding protein dimerisation domain"/>
    <property type="match status" value="1"/>
</dbReference>
<evidence type="ECO:0000259" key="1">
    <source>
        <dbReference type="Pfam" id="PF00905"/>
    </source>
</evidence>
<feature type="domain" description="Penicillin-binding protein transpeptidase" evidence="1">
    <location>
        <begin position="155"/>
        <end position="479"/>
    </location>
</feature>
<gene>
    <name evidence="3" type="ORF">HNR13_000313</name>
</gene>
<dbReference type="GO" id="GO:0071972">
    <property type="term" value="F:peptidoglycan L,D-transpeptidase activity"/>
    <property type="evidence" value="ECO:0007669"/>
    <property type="project" value="TreeGrafter"/>
</dbReference>
<reference evidence="3 4" key="1">
    <citation type="submission" date="2020-07" db="EMBL/GenBank/DDBJ databases">
        <title>Sequencing the genomes of 1000 actinobacteria strains.</title>
        <authorList>
            <person name="Klenk H.-P."/>
        </authorList>
    </citation>
    <scope>NUCLEOTIDE SEQUENCE [LARGE SCALE GENOMIC DNA]</scope>
    <source>
        <strain evidence="3 4">DSM 15165</strain>
    </source>
</reference>
<dbReference type="Gene3D" id="3.40.710.10">
    <property type="entry name" value="DD-peptidase/beta-lactamase superfamily"/>
    <property type="match status" value="1"/>
</dbReference>
<keyword evidence="3" id="KW-0808">Transferase</keyword>
<evidence type="ECO:0000313" key="3">
    <source>
        <dbReference type="EMBL" id="NYJ22026.1"/>
    </source>
</evidence>
<dbReference type="AlphaFoldDB" id="A0A853CMG9"/>
<accession>A0A853CMG9</accession>
<dbReference type="PANTHER" id="PTHR30627:SF24">
    <property type="entry name" value="PENICILLIN-BINDING PROTEIN 4B"/>
    <property type="match status" value="1"/>
</dbReference>
<protein>
    <submittedName>
        <fullName evidence="3">Peptidoglycan glycosyltransferase</fullName>
        <ecNumber evidence="3">2.4.1.129</ecNumber>
    </submittedName>
</protein>
<dbReference type="SUPFAM" id="SSF56601">
    <property type="entry name" value="beta-lactamase/transpeptidase-like"/>
    <property type="match status" value="1"/>
</dbReference>
<feature type="domain" description="Penicillin binding protein A dimerisation" evidence="2">
    <location>
        <begin position="52"/>
        <end position="134"/>
    </location>
</feature>
<organism evidence="3 4">
    <name type="scientific">Leifsonia shinshuensis</name>
    <dbReference type="NCBI Taxonomy" id="150026"/>
    <lineage>
        <taxon>Bacteria</taxon>
        <taxon>Bacillati</taxon>
        <taxon>Actinomycetota</taxon>
        <taxon>Actinomycetes</taxon>
        <taxon>Micrococcales</taxon>
        <taxon>Microbacteriaceae</taxon>
        <taxon>Leifsonia</taxon>
    </lineage>
</organism>
<dbReference type="Proteomes" id="UP000578352">
    <property type="component" value="Unassembled WGS sequence"/>
</dbReference>
<dbReference type="InterPro" id="IPR012338">
    <property type="entry name" value="Beta-lactam/transpept-like"/>
</dbReference>
<proteinExistence type="predicted"/>
<keyword evidence="3" id="KW-0328">Glycosyltransferase</keyword>
<name>A0A853CMG9_9MICO</name>
<evidence type="ECO:0000259" key="2">
    <source>
        <dbReference type="Pfam" id="PF21922"/>
    </source>
</evidence>
<dbReference type="GO" id="GO:0071555">
    <property type="term" value="P:cell wall organization"/>
    <property type="evidence" value="ECO:0007669"/>
    <property type="project" value="TreeGrafter"/>
</dbReference>